<keyword evidence="2" id="KW-1185">Reference proteome</keyword>
<evidence type="ECO:0000313" key="1">
    <source>
        <dbReference type="EMBL" id="SDM58514.1"/>
    </source>
</evidence>
<comment type="caution">
    <text evidence="1">The sequence shown here is derived from an EMBL/GenBank/DDBJ whole genome shotgun (WGS) entry which is preliminary data.</text>
</comment>
<proteinExistence type="predicted"/>
<name>A0ABY0R5T6_9GAMM</name>
<dbReference type="EMBL" id="FNHO01000006">
    <property type="protein sequence ID" value="SDM58514.1"/>
    <property type="molecule type" value="Genomic_DNA"/>
</dbReference>
<accession>A0ABY0R5T6</accession>
<dbReference type="Proteomes" id="UP000182276">
    <property type="component" value="Unassembled WGS sequence"/>
</dbReference>
<evidence type="ECO:0000313" key="2">
    <source>
        <dbReference type="Proteomes" id="UP000182276"/>
    </source>
</evidence>
<gene>
    <name evidence="1" type="ORF">SAMN05660875_10691</name>
</gene>
<protein>
    <submittedName>
        <fullName evidence="1">Uncharacterized protein</fullName>
    </submittedName>
</protein>
<sequence length="40" mass="4329">MTGGKKGVTQFIENPSIIVPFARPLGPLRVPPGGAFMKYR</sequence>
<reference evidence="1 2" key="1">
    <citation type="submission" date="2016-10" db="EMBL/GenBank/DDBJ databases">
        <authorList>
            <person name="Varghese N."/>
            <person name="Submissions S."/>
        </authorList>
    </citation>
    <scope>NUCLEOTIDE SEQUENCE [LARGE SCALE GENOMIC DNA]</scope>
    <source>
        <strain evidence="1 2">DSM 6083</strain>
    </source>
</reference>
<organism evidence="1 2">
    <name type="scientific">Stutzerimonas balearica DSM 6083</name>
    <dbReference type="NCBI Taxonomy" id="1123016"/>
    <lineage>
        <taxon>Bacteria</taxon>
        <taxon>Pseudomonadati</taxon>
        <taxon>Pseudomonadota</taxon>
        <taxon>Gammaproteobacteria</taxon>
        <taxon>Pseudomonadales</taxon>
        <taxon>Pseudomonadaceae</taxon>
        <taxon>Stutzerimonas</taxon>
    </lineage>
</organism>